<evidence type="ECO:0000256" key="6">
    <source>
        <dbReference type="ARBA" id="ARBA00022692"/>
    </source>
</evidence>
<keyword evidence="9 18" id="KW-1133">Transmembrane helix</keyword>
<dbReference type="PRINTS" id="PR00193">
    <property type="entry name" value="MYOSINHEAVY"/>
</dbReference>
<dbReference type="GO" id="GO:0016459">
    <property type="term" value="C:myosin complex"/>
    <property type="evidence" value="ECO:0007669"/>
    <property type="project" value="UniProtKB-KW"/>
</dbReference>
<dbReference type="InterPro" id="IPR029044">
    <property type="entry name" value="Nucleotide-diphossugar_trans"/>
</dbReference>
<evidence type="ECO:0000259" key="20">
    <source>
        <dbReference type="PROSITE" id="PS51456"/>
    </source>
</evidence>
<feature type="compositionally biased region" description="Basic and acidic residues" evidence="17">
    <location>
        <begin position="1719"/>
        <end position="1729"/>
    </location>
</feature>
<dbReference type="GO" id="GO:0003779">
    <property type="term" value="F:actin binding"/>
    <property type="evidence" value="ECO:0007669"/>
    <property type="project" value="UniProtKB-KW"/>
</dbReference>
<keyword evidence="5" id="KW-0808">Transferase</keyword>
<feature type="domain" description="Myosin motor" evidence="20">
    <location>
        <begin position="16"/>
        <end position="753"/>
    </location>
</feature>
<evidence type="ECO:0000259" key="21">
    <source>
        <dbReference type="PROSITE" id="PS51998"/>
    </source>
</evidence>
<evidence type="ECO:0000313" key="23">
    <source>
        <dbReference type="Proteomes" id="UP000217199"/>
    </source>
</evidence>
<dbReference type="InterPro" id="IPR036400">
    <property type="entry name" value="Cyt_B5-like_heme/steroid_sf"/>
</dbReference>
<feature type="binding site" evidence="16">
    <location>
        <begin position="121"/>
        <end position="128"/>
    </location>
    <ligand>
        <name>ATP</name>
        <dbReference type="ChEBI" id="CHEBI:30616"/>
    </ligand>
</feature>
<keyword evidence="13" id="KW-0325">Glycoprotein</keyword>
<dbReference type="Gene3D" id="1.10.10.820">
    <property type="match status" value="1"/>
</dbReference>
<dbReference type="InParanoid" id="A0A286UPP2"/>
<feature type="transmembrane region" description="Helical" evidence="18">
    <location>
        <begin position="930"/>
        <end position="952"/>
    </location>
</feature>
<evidence type="ECO:0000256" key="15">
    <source>
        <dbReference type="ARBA" id="ARBA00048014"/>
    </source>
</evidence>
<dbReference type="InterPro" id="IPR001609">
    <property type="entry name" value="Myosin_head_motor_dom-like"/>
</dbReference>
<dbReference type="PROSITE" id="PS50255">
    <property type="entry name" value="CYTOCHROME_B5_2"/>
    <property type="match status" value="1"/>
</dbReference>
<dbReference type="Gene3D" id="3.90.550.10">
    <property type="entry name" value="Spore Coat Polysaccharide Biosynthesis Protein SpsA, Chain A"/>
    <property type="match status" value="1"/>
</dbReference>
<dbReference type="PROSITE" id="PS51998">
    <property type="entry name" value="DEK_C"/>
    <property type="match status" value="1"/>
</dbReference>
<keyword evidence="11 18" id="KW-0472">Membrane</keyword>
<reference evidence="22 23" key="1">
    <citation type="journal article" date="2017" name="Mol. Ecol.">
        <title>Comparative and population genomic landscape of Phellinus noxius: A hypervariable fungus causing root rot in trees.</title>
        <authorList>
            <person name="Chung C.L."/>
            <person name="Lee T.J."/>
            <person name="Akiba M."/>
            <person name="Lee H.H."/>
            <person name="Kuo T.H."/>
            <person name="Liu D."/>
            <person name="Ke H.M."/>
            <person name="Yokoi T."/>
            <person name="Roa M.B."/>
            <person name="Lu M.J."/>
            <person name="Chang Y.Y."/>
            <person name="Ann P.J."/>
            <person name="Tsai J.N."/>
            <person name="Chen C.Y."/>
            <person name="Tzean S.S."/>
            <person name="Ota Y."/>
            <person name="Hattori T."/>
            <person name="Sahashi N."/>
            <person name="Liou R.F."/>
            <person name="Kikuchi T."/>
            <person name="Tsai I.J."/>
        </authorList>
    </citation>
    <scope>NUCLEOTIDE SEQUENCE [LARGE SCALE GENOMIC DNA]</scope>
    <source>
        <strain evidence="22 23">FFPRI411160</strain>
    </source>
</reference>
<evidence type="ECO:0000256" key="8">
    <source>
        <dbReference type="ARBA" id="ARBA00022840"/>
    </source>
</evidence>
<accession>A0A286UPP2</accession>
<feature type="transmembrane region" description="Helical" evidence="18">
    <location>
        <begin position="1196"/>
        <end position="1217"/>
    </location>
</feature>
<dbReference type="InterPro" id="IPR014876">
    <property type="entry name" value="DEK_C"/>
</dbReference>
<dbReference type="SUPFAM" id="SSF53448">
    <property type="entry name" value="Nucleotide-diphospho-sugar transferases"/>
    <property type="match status" value="1"/>
</dbReference>
<keyword evidence="23" id="KW-1185">Reference proteome</keyword>
<keyword evidence="4" id="KW-0328">Glycosyltransferase</keyword>
<dbReference type="Pfam" id="PF08766">
    <property type="entry name" value="DEK_C"/>
    <property type="match status" value="1"/>
</dbReference>
<evidence type="ECO:0000256" key="16">
    <source>
        <dbReference type="PROSITE-ProRule" id="PRU00782"/>
    </source>
</evidence>
<dbReference type="SUPFAM" id="SSF55856">
    <property type="entry name" value="Cytochrome b5-like heme/steroid binding domain"/>
    <property type="match status" value="1"/>
</dbReference>
<dbReference type="GO" id="GO:0005886">
    <property type="term" value="C:plasma membrane"/>
    <property type="evidence" value="ECO:0007669"/>
    <property type="project" value="UniProtKB-SubCell"/>
</dbReference>
<comment type="similarity">
    <text evidence="16">Belongs to the TRAFAC class myosin-kinesin ATPase superfamily. Myosin family.</text>
</comment>
<dbReference type="GO" id="GO:0004100">
    <property type="term" value="F:chitin synthase activity"/>
    <property type="evidence" value="ECO:0007669"/>
    <property type="project" value="UniProtKB-EC"/>
</dbReference>
<dbReference type="GO" id="GO:0005524">
    <property type="term" value="F:ATP binding"/>
    <property type="evidence" value="ECO:0007669"/>
    <property type="project" value="UniProtKB-UniRule"/>
</dbReference>
<dbReference type="CDD" id="cd14879">
    <property type="entry name" value="MYSc_Myo17"/>
    <property type="match status" value="1"/>
</dbReference>
<sequence length="1974" mass="218209">MASSSPAVSSGDLTDLIASTGSSTIYPTDDAILNTLQARFRSDLPYSSIGSTNLVVVNPLKTLANVNDASARDYEERCYRDTSVPAPGSPRHLQPHLYELAAKVYLLMRQRKQAQGVVFRGITGSGKTESTKLLVNQILRLSSRSKRETKVADQIKALSTLLDSFGNAKTLLNPNASRHGRYLELHFNDRGRIASAKVLAYGLDKSRLIRLAHEERTYHIFYQLLAGATSEERDSDDASGMDELRAAMRTLGFKAKHVNSIFNLLMAILLLGNIEFVEGISREDTAHVVNTLVLDQIARLLGVSPEDLAQAMTIKTSYVRKELYTVLLSPEQSAIQRDQLVRDLYAILFAFVVETANHKLAPAAADPPPPTQIVLLDQAGFQSRSPSGTNSLALTNNAPLLAAYGQNGFEEFCTNFADELLHSYVVRNIFEDSVGFNAYSSGDGVSLPAVQTMDNSACIELLRGVQLSERAHRKPGGMLGIINRACSSYKQSKGSENRDEELLQDMMTKFGVHASFVSSPGLGGVADRNLFGINHYAGPCTYDISQFIEKDTDLLDAGYVTLLRNSSDSFVSKLVSGPSLATEMHHQDPSIVVQAQVSSRPLRQPTALLTGNHSPDEPNQLDPSKTYPISTQLNHTLSELFFALDRTHLWTVSCIRPNDSGSPNSFDKRRVKAQIRGLLLPDMVARRKIEYTVDFGQEEFCDRYVPTMMGETPLRIRQCAQKNGLQEGRDYVLGHRSIWLTYDAWKLVEDGIREQEKEGPGVGGYQDDESVLDDAVTEHTHDPSVGPFGAGEYFSESNDNLLARSAPGGTNYLDPNAAINPGYAAGGLKSPGLDASPAYTEPDEGSAWGSEWDKKGGADRSPPQENQAKEGVVVHNAPNTVEEVPTSRSRRIWLIIVTMCTWWIPDFLLNHVGRMKRPDIRLAWREKVTICFLIFFMCALVIFYIIIFGKLLCPNLNKAWNLSEVSQHSGTDDFYVAIRGYVYDVTNFVGTDHSDITGEQSNGQAVLEELAGQDLTYYFPPPISLACSGLTSDTGLTMQYKNFSALDTTAVHTSGASGATGSELANDDWYSNTFIPKINKYKKGSLVYELKTLKAAAQDTTEEKLWAMYNKKIFDLTDYYYTLDLFSNADEYNYLDTDIAKAIKSGAGQDITESLNEVLATKDSTTVAANMNCLENLFYVGENDFRKTARCQVQNILLLVASIILIVTIAAKFLAALQLTPKRHPELQDKFVLCQVPCYTEGEDSLRRTIDSLAALKYDDKRKLIFVICDGNIIGSGNDRPTPRIVLDLLGVDPKLDPEPLLFKSVGEGSKQLNYGKVYSGLYEFEGHVVPYIVVVKVGKPTERSKPGNRGKRDSQILVMHYLNRVHFDAPMSPLELEIYHQMRNVIGIDPAFYEYIFTIDADTTVTPDSLNRLVACTADDSSIIGICGETKLDNEEGSWWTMIQVYEYYISHHLAKAFESLFGSVTCLPGCFSLYRIRTADKGRPIIISNRIIDEYAEGNVDTLHKKNLFSLGEDRFLTTLLIKHFPTFKLKFTPDAIAHTMAPESWSVLLSQRRRWINSTVHNLCELVFLPELCGICCFSMRFIVMIDLLGTIILPATVVYLVYLIVIVSTGNAALPTLSLIMIGITYGLQAVIFILKREFMLVGWMVVYLISYPVYSFFLPVYSFWCMDDFSWGNTRVVVGEGNNKKVIMAEDEKFDESMIPLKKFSEYEAEAWEHGSRHSDETRTGYDTGLNQSRPNLPVSGSRAGSMYHQASQSGDYYRDTNLTKSGSNPNLRLANNPSMSNLSHHSMVQAQNTGFGSMSGGFGAPQIGAMPFVPFAGGPGSITGSDYGANNNFMGPMGGFPTTPSMYGMPMMNASSQMGFGGMAAGSQIGGFGGMAPPMAPGLQQQQRPMSTFSLATTMNPFAGPNMNENPTDDELFSALRAYLSTQDLMTVSKRTARDAIAAKFPKADLTSRKDFLNQSIDKILSES</sequence>
<dbReference type="PANTHER" id="PTHR22914">
    <property type="entry name" value="CHITIN SYNTHASE"/>
    <property type="match status" value="1"/>
</dbReference>
<dbReference type="EC" id="2.4.1.16" evidence="2"/>
<dbReference type="InterPro" id="IPR027417">
    <property type="entry name" value="P-loop_NTPase"/>
</dbReference>
<dbReference type="Pfam" id="PF03142">
    <property type="entry name" value="Chitin_synth_2"/>
    <property type="match status" value="1"/>
</dbReference>
<evidence type="ECO:0000256" key="5">
    <source>
        <dbReference type="ARBA" id="ARBA00022679"/>
    </source>
</evidence>
<keyword evidence="6 18" id="KW-0812">Transmembrane</keyword>
<evidence type="ECO:0000256" key="3">
    <source>
        <dbReference type="ARBA" id="ARBA00022475"/>
    </source>
</evidence>
<feature type="domain" description="Cytochrome b5 heme-binding" evidence="19">
    <location>
        <begin position="957"/>
        <end position="1019"/>
    </location>
</feature>
<evidence type="ECO:0000256" key="17">
    <source>
        <dbReference type="SAM" id="MobiDB-lite"/>
    </source>
</evidence>
<evidence type="ECO:0000313" key="22">
    <source>
        <dbReference type="EMBL" id="PAV21484.1"/>
    </source>
</evidence>
<comment type="catalytic activity">
    <reaction evidence="15">
        <text>[(1-&gt;4)-N-acetyl-beta-D-glucosaminyl](n) + UDP-N-acetyl-alpha-D-glucosamine = [(1-&gt;4)-N-acetyl-beta-D-glucosaminyl](n+1) + UDP + H(+)</text>
        <dbReference type="Rhea" id="RHEA:16637"/>
        <dbReference type="Rhea" id="RHEA-COMP:9593"/>
        <dbReference type="Rhea" id="RHEA-COMP:9595"/>
        <dbReference type="ChEBI" id="CHEBI:15378"/>
        <dbReference type="ChEBI" id="CHEBI:17029"/>
        <dbReference type="ChEBI" id="CHEBI:57705"/>
        <dbReference type="ChEBI" id="CHEBI:58223"/>
        <dbReference type="EC" id="2.4.1.16"/>
    </reaction>
</comment>
<evidence type="ECO:0000256" key="14">
    <source>
        <dbReference type="ARBA" id="ARBA00023203"/>
    </source>
</evidence>
<dbReference type="Gene3D" id="1.10.10.60">
    <property type="entry name" value="Homeodomain-like"/>
    <property type="match status" value="1"/>
</dbReference>
<keyword evidence="10 16" id="KW-0518">Myosin</keyword>
<name>A0A286UPP2_9AGAM</name>
<evidence type="ECO:0000256" key="13">
    <source>
        <dbReference type="ARBA" id="ARBA00023180"/>
    </source>
</evidence>
<evidence type="ECO:0000256" key="11">
    <source>
        <dbReference type="ARBA" id="ARBA00023136"/>
    </source>
</evidence>
<comment type="caution">
    <text evidence="22">The sequence shown here is derived from an EMBL/GenBank/DDBJ whole genome shotgun (WGS) entry which is preliminary data.</text>
</comment>
<dbReference type="Proteomes" id="UP000217199">
    <property type="component" value="Unassembled WGS sequence"/>
</dbReference>
<dbReference type="SUPFAM" id="SSF52540">
    <property type="entry name" value="P-loop containing nucleoside triphosphate hydrolases"/>
    <property type="match status" value="1"/>
</dbReference>
<protein>
    <recommendedName>
        <fullName evidence="2">chitin synthase</fullName>
        <ecNumber evidence="2">2.4.1.16</ecNumber>
    </recommendedName>
</protein>
<dbReference type="InterPro" id="IPR004835">
    <property type="entry name" value="Chitin_synth"/>
</dbReference>
<dbReference type="Pfam" id="PF00173">
    <property type="entry name" value="Cyt-b5"/>
    <property type="match status" value="1"/>
</dbReference>
<dbReference type="Gene3D" id="3.40.850.10">
    <property type="entry name" value="Kinesin motor domain"/>
    <property type="match status" value="1"/>
</dbReference>
<dbReference type="Gene3D" id="3.10.120.10">
    <property type="entry name" value="Cytochrome b5-like heme/steroid binding domain"/>
    <property type="match status" value="1"/>
</dbReference>
<dbReference type="GO" id="GO:0030428">
    <property type="term" value="C:cell septum"/>
    <property type="evidence" value="ECO:0007669"/>
    <property type="project" value="TreeGrafter"/>
</dbReference>
<dbReference type="EMBL" id="NBII01000003">
    <property type="protein sequence ID" value="PAV21484.1"/>
    <property type="molecule type" value="Genomic_DNA"/>
</dbReference>
<evidence type="ECO:0000256" key="9">
    <source>
        <dbReference type="ARBA" id="ARBA00022989"/>
    </source>
</evidence>
<dbReference type="GO" id="GO:0003774">
    <property type="term" value="F:cytoskeletal motor activity"/>
    <property type="evidence" value="ECO:0007669"/>
    <property type="project" value="UniProtKB-UniRule"/>
</dbReference>
<evidence type="ECO:0000256" key="2">
    <source>
        <dbReference type="ARBA" id="ARBA00012543"/>
    </source>
</evidence>
<evidence type="ECO:0000259" key="19">
    <source>
        <dbReference type="PROSITE" id="PS50255"/>
    </source>
</evidence>
<dbReference type="GO" id="GO:0006031">
    <property type="term" value="P:chitin biosynthetic process"/>
    <property type="evidence" value="ECO:0007669"/>
    <property type="project" value="TreeGrafter"/>
</dbReference>
<proteinExistence type="inferred from homology"/>
<dbReference type="Pfam" id="PF00063">
    <property type="entry name" value="Myosin_head"/>
    <property type="match status" value="2"/>
</dbReference>
<evidence type="ECO:0000256" key="4">
    <source>
        <dbReference type="ARBA" id="ARBA00022676"/>
    </source>
</evidence>
<keyword evidence="14 16" id="KW-0009">Actin-binding</keyword>
<dbReference type="InterPro" id="IPR001199">
    <property type="entry name" value="Cyt_B5-like_heme/steroid-bd"/>
</dbReference>
<feature type="region of interest" description="Disordered" evidence="17">
    <location>
        <begin position="1719"/>
        <end position="1740"/>
    </location>
</feature>
<evidence type="ECO:0000256" key="18">
    <source>
        <dbReference type="SAM" id="Phobius"/>
    </source>
</evidence>
<keyword evidence="3" id="KW-1003">Cell membrane</keyword>
<feature type="domain" description="DEK-C" evidence="21">
    <location>
        <begin position="1916"/>
        <end position="1972"/>
    </location>
</feature>
<dbReference type="OrthoDB" id="370884at2759"/>
<dbReference type="PROSITE" id="PS51456">
    <property type="entry name" value="MYOSIN_MOTOR"/>
    <property type="match status" value="1"/>
</dbReference>
<dbReference type="Gene3D" id="1.20.120.720">
    <property type="entry name" value="Myosin VI head, motor domain, U50 subdomain"/>
    <property type="match status" value="1"/>
</dbReference>
<evidence type="ECO:0000256" key="10">
    <source>
        <dbReference type="ARBA" id="ARBA00023123"/>
    </source>
</evidence>
<dbReference type="InterPro" id="IPR036037">
    <property type="entry name" value="MYSc_Myo17"/>
</dbReference>
<keyword evidence="12 16" id="KW-0505">Motor protein</keyword>
<evidence type="ECO:0000256" key="12">
    <source>
        <dbReference type="ARBA" id="ARBA00023175"/>
    </source>
</evidence>
<comment type="subcellular location">
    <subcellularLocation>
        <location evidence="1">Cell membrane</location>
        <topology evidence="1">Multi-pass membrane protein</topology>
    </subcellularLocation>
</comment>
<feature type="region of interest" description="Disordered" evidence="17">
    <location>
        <begin position="834"/>
        <end position="870"/>
    </location>
</feature>
<evidence type="ECO:0000256" key="1">
    <source>
        <dbReference type="ARBA" id="ARBA00004651"/>
    </source>
</evidence>
<dbReference type="InterPro" id="IPR036961">
    <property type="entry name" value="Kinesin_motor_dom_sf"/>
</dbReference>
<feature type="region of interest" description="Actin-binding" evidence="16">
    <location>
        <begin position="637"/>
        <end position="659"/>
    </location>
</feature>
<keyword evidence="7 16" id="KW-0547">Nucleotide-binding</keyword>
<keyword evidence="8 16" id="KW-0067">ATP-binding</keyword>
<dbReference type="SMART" id="SM00242">
    <property type="entry name" value="MYSc"/>
    <property type="match status" value="1"/>
</dbReference>
<evidence type="ECO:0000256" key="7">
    <source>
        <dbReference type="ARBA" id="ARBA00022741"/>
    </source>
</evidence>
<dbReference type="STRING" id="2282107.A0A286UPP2"/>
<organism evidence="22 23">
    <name type="scientific">Pyrrhoderma noxium</name>
    <dbReference type="NCBI Taxonomy" id="2282107"/>
    <lineage>
        <taxon>Eukaryota</taxon>
        <taxon>Fungi</taxon>
        <taxon>Dikarya</taxon>
        <taxon>Basidiomycota</taxon>
        <taxon>Agaricomycotina</taxon>
        <taxon>Agaricomycetes</taxon>
        <taxon>Hymenochaetales</taxon>
        <taxon>Hymenochaetaceae</taxon>
        <taxon>Pyrrhoderma</taxon>
    </lineage>
</organism>
<dbReference type="SMART" id="SM01117">
    <property type="entry name" value="Cyt-b5"/>
    <property type="match status" value="2"/>
</dbReference>
<feature type="transmembrane region" description="Helical" evidence="18">
    <location>
        <begin position="1617"/>
        <end position="1639"/>
    </location>
</feature>
<dbReference type="Gene3D" id="1.20.58.530">
    <property type="match status" value="1"/>
</dbReference>
<dbReference type="SUPFAM" id="SSF109715">
    <property type="entry name" value="DEK C-terminal domain"/>
    <property type="match status" value="1"/>
</dbReference>
<feature type="transmembrane region" description="Helical" evidence="18">
    <location>
        <begin position="1591"/>
        <end position="1611"/>
    </location>
</feature>
<dbReference type="GO" id="GO:0031505">
    <property type="term" value="P:fungal-type cell wall organization"/>
    <property type="evidence" value="ECO:0007669"/>
    <property type="project" value="TreeGrafter"/>
</dbReference>
<gene>
    <name evidence="22" type="ORF">PNOK_0411100</name>
</gene>
<feature type="transmembrane region" description="Helical" evidence="18">
    <location>
        <begin position="1646"/>
        <end position="1669"/>
    </location>
</feature>
<dbReference type="PANTHER" id="PTHR22914:SF13">
    <property type="entry name" value="CHITIN SYNTHASE"/>
    <property type="match status" value="1"/>
</dbReference>